<dbReference type="InterPro" id="IPR003721">
    <property type="entry name" value="Pantoate_ligase"/>
</dbReference>
<feature type="active site" description="Proton donor" evidence="8">
    <location>
        <position position="36"/>
    </location>
</feature>
<dbReference type="Pfam" id="PF02569">
    <property type="entry name" value="Pantoate_ligase"/>
    <property type="match status" value="1"/>
</dbReference>
<protein>
    <recommendedName>
        <fullName evidence="8">Pantothenate synthetase</fullName>
        <shortName evidence="8">PS</shortName>
        <ecNumber evidence="8">6.3.2.1</ecNumber>
    </recommendedName>
    <alternativeName>
        <fullName evidence="8">Pantoate--beta-alanine ligase</fullName>
    </alternativeName>
    <alternativeName>
        <fullName evidence="8">Pantoate-activating enzyme</fullName>
    </alternativeName>
</protein>
<feature type="binding site" evidence="8">
    <location>
        <position position="60"/>
    </location>
    <ligand>
        <name>(R)-pantoate</name>
        <dbReference type="ChEBI" id="CHEBI:15980"/>
    </ligand>
</feature>
<evidence type="ECO:0000256" key="5">
    <source>
        <dbReference type="ARBA" id="ARBA00022741"/>
    </source>
</evidence>
<dbReference type="EC" id="6.3.2.1" evidence="8"/>
<dbReference type="FunFam" id="3.40.50.620:FF:000013">
    <property type="entry name" value="Pantothenate synthetase"/>
    <property type="match status" value="1"/>
</dbReference>
<proteinExistence type="inferred from homology"/>
<dbReference type="InterPro" id="IPR014729">
    <property type="entry name" value="Rossmann-like_a/b/a_fold"/>
</dbReference>
<comment type="function">
    <text evidence="8">Catalyzes the condensation of pantoate with beta-alanine in an ATP-dependent reaction via a pantoyl-adenylate intermediate.</text>
</comment>
<sequence length="281" mass="31361">MQFFKDVLSTKTYLSNQKDQPTIGLVPTMGALHQGHLALLKAAQSDNDVTICSIYVNPTQFNNPADLEKYPRTLEKDLQLLENAGCDAVFCPTDAEMYPEGRSSGLRLSFGHLDQVLEGAHRPGHFSGVGVVVAKLLNIIQPHRAYFGQKDLQQFAVIRQLVNDLFLPVELVRVPIVRNSEGLALSSRNQRLSEEEEHLAAQLHQALQRARDMMQQGRGAEDARQAALQQLANFPEIRIEYLEVVDAENFCPPSEEKLQQSLAFCIAAFVGEVRLIDNIIV</sequence>
<keyword evidence="5 8" id="KW-0547">Nucleotide-binding</keyword>
<dbReference type="InterPro" id="IPR042176">
    <property type="entry name" value="Pantoate_ligase_C"/>
</dbReference>
<comment type="pathway">
    <text evidence="1 8">Cofactor biosynthesis; (R)-pantothenate biosynthesis; (R)-pantothenate from (R)-pantoate and beta-alanine: step 1/1.</text>
</comment>
<comment type="miscellaneous">
    <text evidence="8">The reaction proceeds by a bi uni uni bi ping pong mechanism.</text>
</comment>
<name>A0AA49GSN1_9BACT</name>
<dbReference type="GO" id="GO:0005829">
    <property type="term" value="C:cytosol"/>
    <property type="evidence" value="ECO:0007669"/>
    <property type="project" value="TreeGrafter"/>
</dbReference>
<keyword evidence="8" id="KW-0963">Cytoplasm</keyword>
<accession>A0AA49GSN1</accession>
<feature type="binding site" evidence="8">
    <location>
        <position position="60"/>
    </location>
    <ligand>
        <name>beta-alanine</name>
        <dbReference type="ChEBI" id="CHEBI:57966"/>
    </ligand>
</feature>
<dbReference type="AlphaFoldDB" id="A0AA49GSN1"/>
<evidence type="ECO:0000256" key="3">
    <source>
        <dbReference type="ARBA" id="ARBA00022598"/>
    </source>
</evidence>
<feature type="binding site" evidence="8">
    <location>
        <position position="154"/>
    </location>
    <ligand>
        <name>(R)-pantoate</name>
        <dbReference type="ChEBI" id="CHEBI:15980"/>
    </ligand>
</feature>
<dbReference type="PANTHER" id="PTHR21299">
    <property type="entry name" value="CYTIDYLATE KINASE/PANTOATE-BETA-ALANINE LIGASE"/>
    <property type="match status" value="1"/>
</dbReference>
<evidence type="ECO:0000256" key="6">
    <source>
        <dbReference type="ARBA" id="ARBA00022840"/>
    </source>
</evidence>
<dbReference type="HAMAP" id="MF_00158">
    <property type="entry name" value="PanC"/>
    <property type="match status" value="1"/>
</dbReference>
<dbReference type="SUPFAM" id="SSF52374">
    <property type="entry name" value="Nucleotidylyl transferase"/>
    <property type="match status" value="1"/>
</dbReference>
<evidence type="ECO:0000256" key="4">
    <source>
        <dbReference type="ARBA" id="ARBA00022655"/>
    </source>
</evidence>
<comment type="subcellular location">
    <subcellularLocation>
        <location evidence="8">Cytoplasm</location>
    </subcellularLocation>
</comment>
<keyword evidence="3 8" id="KW-0436">Ligase</keyword>
<dbReference type="NCBIfam" id="TIGR00018">
    <property type="entry name" value="panC"/>
    <property type="match status" value="1"/>
</dbReference>
<organism evidence="9">
    <name type="scientific">Roseihalotalea indica</name>
    <dbReference type="NCBI Taxonomy" id="2867963"/>
    <lineage>
        <taxon>Bacteria</taxon>
        <taxon>Pseudomonadati</taxon>
        <taxon>Bacteroidota</taxon>
        <taxon>Cytophagia</taxon>
        <taxon>Cytophagales</taxon>
        <taxon>Catalimonadaceae</taxon>
        <taxon>Roseihalotalea</taxon>
    </lineage>
</organism>
<dbReference type="GO" id="GO:0004592">
    <property type="term" value="F:pantoate-beta-alanine ligase activity"/>
    <property type="evidence" value="ECO:0007669"/>
    <property type="project" value="UniProtKB-UniRule"/>
</dbReference>
<feature type="binding site" evidence="8">
    <location>
        <position position="177"/>
    </location>
    <ligand>
        <name>ATP</name>
        <dbReference type="ChEBI" id="CHEBI:30616"/>
    </ligand>
</feature>
<comment type="similarity">
    <text evidence="2 8">Belongs to the pantothenate synthetase family.</text>
</comment>
<keyword evidence="4 8" id="KW-0566">Pantothenate biosynthesis</keyword>
<evidence type="ECO:0000256" key="7">
    <source>
        <dbReference type="ARBA" id="ARBA00048258"/>
    </source>
</evidence>
<dbReference type="Gene3D" id="3.40.50.620">
    <property type="entry name" value="HUPs"/>
    <property type="match status" value="1"/>
</dbReference>
<evidence type="ECO:0000256" key="2">
    <source>
        <dbReference type="ARBA" id="ARBA00009256"/>
    </source>
</evidence>
<keyword evidence="6 8" id="KW-0067">ATP-binding</keyword>
<dbReference type="CDD" id="cd00560">
    <property type="entry name" value="PanC"/>
    <property type="match status" value="1"/>
</dbReference>
<feature type="binding site" evidence="8">
    <location>
        <begin position="148"/>
        <end position="151"/>
    </location>
    <ligand>
        <name>ATP</name>
        <dbReference type="ChEBI" id="CHEBI:30616"/>
    </ligand>
</feature>
<evidence type="ECO:0000256" key="1">
    <source>
        <dbReference type="ARBA" id="ARBA00004990"/>
    </source>
</evidence>
<evidence type="ECO:0000313" key="9">
    <source>
        <dbReference type="EMBL" id="WKN39304.1"/>
    </source>
</evidence>
<dbReference type="Gene3D" id="3.30.1300.10">
    <property type="entry name" value="Pantoate-beta-alanine ligase, C-terminal domain"/>
    <property type="match status" value="1"/>
</dbReference>
<reference evidence="9" key="2">
    <citation type="journal article" date="2024" name="Antonie Van Leeuwenhoek">
        <title>Roseihalotalea indica gen. nov., sp. nov., a halophilic Bacteroidetes from mesopelagic Southwest Indian Ocean with higher carbohydrate metabolic potential.</title>
        <authorList>
            <person name="Chen B."/>
            <person name="Zhang M."/>
            <person name="Lin D."/>
            <person name="Ye J."/>
            <person name="Tang K."/>
        </authorList>
    </citation>
    <scope>NUCLEOTIDE SEQUENCE</scope>
    <source>
        <strain evidence="9">TK19036</strain>
    </source>
</reference>
<dbReference type="PANTHER" id="PTHR21299:SF1">
    <property type="entry name" value="PANTOATE--BETA-ALANINE LIGASE"/>
    <property type="match status" value="1"/>
</dbReference>
<comment type="subunit">
    <text evidence="8">Homodimer.</text>
</comment>
<gene>
    <name evidence="8 9" type="primary">panC</name>
    <name evidence="9" type="ORF">K4G66_11445</name>
</gene>
<evidence type="ECO:0000256" key="8">
    <source>
        <dbReference type="HAMAP-Rule" id="MF_00158"/>
    </source>
</evidence>
<feature type="binding site" evidence="8">
    <location>
        <begin position="29"/>
        <end position="36"/>
    </location>
    <ligand>
        <name>ATP</name>
        <dbReference type="ChEBI" id="CHEBI:30616"/>
    </ligand>
</feature>
<dbReference type="EMBL" id="CP120682">
    <property type="protein sequence ID" value="WKN39304.1"/>
    <property type="molecule type" value="Genomic_DNA"/>
</dbReference>
<dbReference type="GO" id="GO:0005524">
    <property type="term" value="F:ATP binding"/>
    <property type="evidence" value="ECO:0007669"/>
    <property type="project" value="UniProtKB-KW"/>
</dbReference>
<reference evidence="9" key="1">
    <citation type="journal article" date="2023" name="Comput. Struct. Biotechnol. J.">
        <title>Discovery of a novel marine Bacteroidetes with a rich repertoire of carbohydrate-active enzymes.</title>
        <authorList>
            <person name="Chen B."/>
            <person name="Liu G."/>
            <person name="Chen Q."/>
            <person name="Wang H."/>
            <person name="Liu L."/>
            <person name="Tang K."/>
        </authorList>
    </citation>
    <scope>NUCLEOTIDE SEQUENCE</scope>
    <source>
        <strain evidence="9">TK19036</strain>
    </source>
</reference>
<comment type="catalytic activity">
    <reaction evidence="7 8">
        <text>(R)-pantoate + beta-alanine + ATP = (R)-pantothenate + AMP + diphosphate + H(+)</text>
        <dbReference type="Rhea" id="RHEA:10912"/>
        <dbReference type="ChEBI" id="CHEBI:15378"/>
        <dbReference type="ChEBI" id="CHEBI:15980"/>
        <dbReference type="ChEBI" id="CHEBI:29032"/>
        <dbReference type="ChEBI" id="CHEBI:30616"/>
        <dbReference type="ChEBI" id="CHEBI:33019"/>
        <dbReference type="ChEBI" id="CHEBI:57966"/>
        <dbReference type="ChEBI" id="CHEBI:456215"/>
        <dbReference type="EC" id="6.3.2.1"/>
    </reaction>
</comment>
<feature type="binding site" evidence="8">
    <location>
        <begin position="185"/>
        <end position="188"/>
    </location>
    <ligand>
        <name>ATP</name>
        <dbReference type="ChEBI" id="CHEBI:30616"/>
    </ligand>
</feature>
<dbReference type="GO" id="GO:0015940">
    <property type="term" value="P:pantothenate biosynthetic process"/>
    <property type="evidence" value="ECO:0007669"/>
    <property type="project" value="UniProtKB-UniRule"/>
</dbReference>